<feature type="chain" id="PRO_5035610507" evidence="1">
    <location>
        <begin position="19"/>
        <end position="194"/>
    </location>
</feature>
<dbReference type="Proteomes" id="UP000676336">
    <property type="component" value="Unassembled WGS sequence"/>
</dbReference>
<sequence>MTVILVTAATIVATGGAAAPAAVAAAEAAAGVGTAAAGVGTAAAGAGAAAAEVGVILTGATATAAGAGAGAAEVGAVLTGATATAAGTAGTTGAVASILTGPVGWFILGTSEIQSSAVYTFDCWKPVLHDESQDPSNGRTLREVAMDSRIKSIIRIDNNTDLPHFILQNVWDEKFFIEYITLPSYELAAHAIKI</sequence>
<evidence type="ECO:0000313" key="8">
    <source>
        <dbReference type="Proteomes" id="UP000663834"/>
    </source>
</evidence>
<evidence type="ECO:0000313" key="5">
    <source>
        <dbReference type="EMBL" id="CAF4105742.1"/>
    </source>
</evidence>
<dbReference type="EMBL" id="CAJOBI010008175">
    <property type="protein sequence ID" value="CAF4105742.1"/>
    <property type="molecule type" value="Genomic_DNA"/>
</dbReference>
<proteinExistence type="predicted"/>
<dbReference type="EMBL" id="CAJNRE010011205">
    <property type="protein sequence ID" value="CAF2099474.1"/>
    <property type="molecule type" value="Genomic_DNA"/>
</dbReference>
<feature type="signal peptide" evidence="1">
    <location>
        <begin position="1"/>
        <end position="18"/>
    </location>
</feature>
<accession>A0A816GTG9</accession>
<organism evidence="3 8">
    <name type="scientific">Rotaria magnacalcarata</name>
    <dbReference type="NCBI Taxonomy" id="392030"/>
    <lineage>
        <taxon>Eukaryota</taxon>
        <taxon>Metazoa</taxon>
        <taxon>Spiralia</taxon>
        <taxon>Gnathifera</taxon>
        <taxon>Rotifera</taxon>
        <taxon>Eurotatoria</taxon>
        <taxon>Bdelloidea</taxon>
        <taxon>Philodinida</taxon>
        <taxon>Philodinidae</taxon>
        <taxon>Rotaria</taxon>
    </lineage>
</organism>
<dbReference type="AlphaFoldDB" id="A0A816GTG9"/>
<dbReference type="EMBL" id="CAJOBJ010038754">
    <property type="protein sequence ID" value="CAF4314766.1"/>
    <property type="molecule type" value="Genomic_DNA"/>
</dbReference>
<evidence type="ECO:0000313" key="6">
    <source>
        <dbReference type="EMBL" id="CAF4129625.1"/>
    </source>
</evidence>
<comment type="caution">
    <text evidence="3">The sequence shown here is derived from an EMBL/GenBank/DDBJ whole genome shotgun (WGS) entry which is preliminary data.</text>
</comment>
<evidence type="ECO:0000256" key="1">
    <source>
        <dbReference type="SAM" id="SignalP"/>
    </source>
</evidence>
<dbReference type="EMBL" id="CAJNOV010016017">
    <property type="protein sequence ID" value="CAF1582977.1"/>
    <property type="molecule type" value="Genomic_DNA"/>
</dbReference>
<dbReference type="OrthoDB" id="3553439at2759"/>
<dbReference type="EMBL" id="CAJNOW010020214">
    <property type="protein sequence ID" value="CAF1678016.1"/>
    <property type="molecule type" value="Genomic_DNA"/>
</dbReference>
<protein>
    <submittedName>
        <fullName evidence="3">Uncharacterized protein</fullName>
    </submittedName>
</protein>
<evidence type="ECO:0000313" key="4">
    <source>
        <dbReference type="EMBL" id="CAF2099474.1"/>
    </source>
</evidence>
<keyword evidence="1" id="KW-0732">Signal</keyword>
<reference evidence="3" key="1">
    <citation type="submission" date="2021-02" db="EMBL/GenBank/DDBJ databases">
        <authorList>
            <person name="Nowell W R."/>
        </authorList>
    </citation>
    <scope>NUCLEOTIDE SEQUENCE</scope>
</reference>
<evidence type="ECO:0000313" key="7">
    <source>
        <dbReference type="EMBL" id="CAF4314766.1"/>
    </source>
</evidence>
<gene>
    <name evidence="6" type="ORF">BYL167_LOCUS20476</name>
    <name evidence="2" type="ORF">CJN711_LOCUS33175</name>
    <name evidence="7" type="ORF">GIL414_LOCUS26447</name>
    <name evidence="3" type="ORF">KQP761_LOCUS35857</name>
    <name evidence="4" type="ORF">MBJ925_LOCUS22005</name>
    <name evidence="5" type="ORF">SMN809_LOCUS17563</name>
</gene>
<dbReference type="EMBL" id="CAJOBH010009020">
    <property type="protein sequence ID" value="CAF4129625.1"/>
    <property type="molecule type" value="Genomic_DNA"/>
</dbReference>
<dbReference type="Proteomes" id="UP000681967">
    <property type="component" value="Unassembled WGS sequence"/>
</dbReference>
<dbReference type="Proteomes" id="UP000663855">
    <property type="component" value="Unassembled WGS sequence"/>
</dbReference>
<evidence type="ECO:0000313" key="2">
    <source>
        <dbReference type="EMBL" id="CAF1582977.1"/>
    </source>
</evidence>
<dbReference type="Proteomes" id="UP000663834">
    <property type="component" value="Unassembled WGS sequence"/>
</dbReference>
<dbReference type="Proteomes" id="UP000663824">
    <property type="component" value="Unassembled WGS sequence"/>
</dbReference>
<evidence type="ECO:0000313" key="3">
    <source>
        <dbReference type="EMBL" id="CAF1678016.1"/>
    </source>
</evidence>
<dbReference type="Proteomes" id="UP000681720">
    <property type="component" value="Unassembled WGS sequence"/>
</dbReference>
<name>A0A816GTG9_9BILA</name>